<sequence>MIIKVDRLGRLRGFGGTVLFGAGGVALIAVATLGVADQSSSERMYTVLGGLACLVVAMFAGITLRKPAPTLTVDQKGLVVRQPPELEFSVRWSELHSLRLSRSKRQIGRSRSWFYQLDFWTTSEAATLAQPDLEVLREGEGYRFGLGHLGRRHGRKLYRACEEHAPGRVERVW</sequence>
<dbReference type="RefSeq" id="WP_091798232.1">
    <property type="nucleotide sequence ID" value="NZ_CP016353.1"/>
</dbReference>
<proteinExistence type="predicted"/>
<dbReference type="Proteomes" id="UP000199494">
    <property type="component" value="Unassembled WGS sequence"/>
</dbReference>
<gene>
    <name evidence="1" type="ORF">SAMN05421630_1011245</name>
</gene>
<dbReference type="EMBL" id="FMZE01000001">
    <property type="protein sequence ID" value="SDC30990.1"/>
    <property type="molecule type" value="Genomic_DNA"/>
</dbReference>
<organism evidence="1 2">
    <name type="scientific">Prauserella marina</name>
    <dbReference type="NCBI Taxonomy" id="530584"/>
    <lineage>
        <taxon>Bacteria</taxon>
        <taxon>Bacillati</taxon>
        <taxon>Actinomycetota</taxon>
        <taxon>Actinomycetes</taxon>
        <taxon>Pseudonocardiales</taxon>
        <taxon>Pseudonocardiaceae</taxon>
        <taxon>Prauserella</taxon>
    </lineage>
</organism>
<reference evidence="1 2" key="1">
    <citation type="submission" date="2016-10" db="EMBL/GenBank/DDBJ databases">
        <authorList>
            <person name="de Groot N.N."/>
        </authorList>
    </citation>
    <scope>NUCLEOTIDE SEQUENCE [LARGE SCALE GENOMIC DNA]</scope>
    <source>
        <strain evidence="1 2">CGMCC 4.5506</strain>
    </source>
</reference>
<evidence type="ECO:0000313" key="2">
    <source>
        <dbReference type="Proteomes" id="UP000199494"/>
    </source>
</evidence>
<keyword evidence="2" id="KW-1185">Reference proteome</keyword>
<evidence type="ECO:0000313" key="1">
    <source>
        <dbReference type="EMBL" id="SDC30990.1"/>
    </source>
</evidence>
<protein>
    <submittedName>
        <fullName evidence="1">Uncharacterized protein</fullName>
    </submittedName>
</protein>
<dbReference type="KEGG" id="pmad:BAY61_14325"/>
<accession>A0A222VQ58</accession>
<dbReference type="AlphaFoldDB" id="A0A222VQ58"/>
<name>A0A222VQ58_9PSEU</name>